<dbReference type="Pfam" id="PF13460">
    <property type="entry name" value="NAD_binding_10"/>
    <property type="match status" value="1"/>
</dbReference>
<dbReference type="SUPFAM" id="SSF51735">
    <property type="entry name" value="NAD(P)-binding Rossmann-fold domains"/>
    <property type="match status" value="1"/>
</dbReference>
<dbReference type="Proteomes" id="UP000217979">
    <property type="component" value="Plasmid unnamed"/>
</dbReference>
<proteinExistence type="predicted"/>
<feature type="domain" description="NAD(P)-binding" evidence="1">
    <location>
        <begin position="13"/>
        <end position="213"/>
    </location>
</feature>
<evidence type="ECO:0000259" key="1">
    <source>
        <dbReference type="Pfam" id="PF13460"/>
    </source>
</evidence>
<evidence type="ECO:0000313" key="5">
    <source>
        <dbReference type="Proteomes" id="UP000251197"/>
    </source>
</evidence>
<dbReference type="EMBL" id="UAVU01000009">
    <property type="protein sequence ID" value="SQC91964.1"/>
    <property type="molecule type" value="Genomic_DNA"/>
</dbReference>
<dbReference type="Proteomes" id="UP000251197">
    <property type="component" value="Unassembled WGS sequence"/>
</dbReference>
<dbReference type="InterPro" id="IPR036291">
    <property type="entry name" value="NAD(P)-bd_dom_sf"/>
</dbReference>
<reference evidence="2 4" key="1">
    <citation type="submission" date="2017-09" db="EMBL/GenBank/DDBJ databases">
        <title>FDA dAtabase for Regulatory Grade micrObial Sequences (FDA-ARGOS): Supporting development and validation of Infectious Disease Dx tests.</title>
        <authorList>
            <person name="Minogue T."/>
            <person name="Wolcott M."/>
            <person name="Wasieloski L."/>
            <person name="Aguilar W."/>
            <person name="Moore D."/>
            <person name="Tallon L."/>
            <person name="Sadzewicz L."/>
            <person name="Ott S."/>
            <person name="Zhao X."/>
            <person name="Nagaraj S."/>
            <person name="Vavikolanu K."/>
            <person name="Aluvathingal J."/>
            <person name="Nadendla S."/>
            <person name="Sichtig H."/>
        </authorList>
    </citation>
    <scope>NUCLEOTIDE SEQUENCE [LARGE SCALE GENOMIC DNA]</scope>
    <source>
        <strain evidence="2 4">FDAARGOS_392</strain>
        <plasmid evidence="4">Plasmid unnamed</plasmid>
        <plasmid evidence="2">unnamed</plasmid>
    </source>
</reference>
<sequence length="234" mass="25198">MSAPSASTLLILGATGKAGGYAVRHALDAHDEVYVFVRNPDKLPADIKARVNVIVGDLTDPAAVADAVKNVSPDAIVVCSDHPRKSRPGPLNVIVIRAIVTALTETHRLSACFVIYLSGLFFAPASDPLPWYFRLMRAAVMPLSGYQAAFRDNQAVTEYLTTGNGRDCGLRFTLIRMGPPVDAASKGRIEPVSNLPLGEVTFDDIGLFMINLAHGEYRENVAGKAIQAFYTRGK</sequence>
<reference evidence="3 5" key="2">
    <citation type="submission" date="2018-06" db="EMBL/GenBank/DDBJ databases">
        <authorList>
            <consortium name="Pathogen Informatics"/>
            <person name="Doyle S."/>
        </authorList>
    </citation>
    <scope>NUCLEOTIDE SEQUENCE [LARGE SCALE GENOMIC DNA]</scope>
    <source>
        <strain evidence="3 5">NCTC12120</strain>
    </source>
</reference>
<dbReference type="AlphaFoldDB" id="A0A291E634"/>
<evidence type="ECO:0000313" key="4">
    <source>
        <dbReference type="Proteomes" id="UP000217979"/>
    </source>
</evidence>
<dbReference type="InterPro" id="IPR016040">
    <property type="entry name" value="NAD(P)-bd_dom"/>
</dbReference>
<keyword evidence="2" id="KW-0614">Plasmid</keyword>
<accession>A0A291E634</accession>
<gene>
    <name evidence="2" type="ORF">CO704_25140</name>
    <name evidence="3" type="ORF">NCTC12120_05146</name>
</gene>
<dbReference type="PANTHER" id="PTHR43355:SF2">
    <property type="entry name" value="FLAVIN REDUCTASE (NADPH)"/>
    <property type="match status" value="1"/>
</dbReference>
<dbReference type="PANTHER" id="PTHR43355">
    <property type="entry name" value="FLAVIN REDUCTASE (NADPH)"/>
    <property type="match status" value="1"/>
</dbReference>
<name>A0A291E634_9ENTR</name>
<dbReference type="RefSeq" id="WP_061278979.1">
    <property type="nucleotide sequence ID" value="NZ_CP023526.1"/>
</dbReference>
<organism evidence="2 4">
    <name type="scientific">Cedecea neteri</name>
    <dbReference type="NCBI Taxonomy" id="158822"/>
    <lineage>
        <taxon>Bacteria</taxon>
        <taxon>Pseudomonadati</taxon>
        <taxon>Pseudomonadota</taxon>
        <taxon>Gammaproteobacteria</taxon>
        <taxon>Enterobacterales</taxon>
        <taxon>Enterobacteriaceae</taxon>
        <taxon>Cedecea</taxon>
    </lineage>
</organism>
<dbReference type="GO" id="GO:0004074">
    <property type="term" value="F:biliverdin reductase [NAD(P)H] activity"/>
    <property type="evidence" value="ECO:0007669"/>
    <property type="project" value="TreeGrafter"/>
</dbReference>
<dbReference type="EMBL" id="CP023526">
    <property type="protein sequence ID" value="ATF95382.1"/>
    <property type="molecule type" value="Genomic_DNA"/>
</dbReference>
<dbReference type="Gene3D" id="3.40.50.720">
    <property type="entry name" value="NAD(P)-binding Rossmann-like Domain"/>
    <property type="match status" value="1"/>
</dbReference>
<geneLocation type="plasmid" evidence="2">
    <name>unnamed</name>
</geneLocation>
<dbReference type="InterPro" id="IPR051606">
    <property type="entry name" value="Polyketide_Oxido-like"/>
</dbReference>
<protein>
    <submittedName>
        <fullName evidence="3">NADH-flavin reductase</fullName>
    </submittedName>
</protein>
<dbReference type="GO" id="GO:0042602">
    <property type="term" value="F:riboflavin reductase (NADPH) activity"/>
    <property type="evidence" value="ECO:0007669"/>
    <property type="project" value="TreeGrafter"/>
</dbReference>
<evidence type="ECO:0000313" key="2">
    <source>
        <dbReference type="EMBL" id="ATF95382.1"/>
    </source>
</evidence>
<evidence type="ECO:0000313" key="3">
    <source>
        <dbReference type="EMBL" id="SQC91964.1"/>
    </source>
</evidence>